<dbReference type="InterPro" id="IPR052242">
    <property type="entry name" value="Mito_3-hydroxyacyl-CoA_DH"/>
</dbReference>
<sequence length="301" mass="33307">MVRSASAEENHKPLIAIFGAGMMGSGIAQVCIQAGYSVNLYGRSEKKLLEARETIKKNLIRIAGKKKADVPMEPETLEQIAQLQLQLLQIHTDIASAAENASMAIEAVAENLELKLDIFQTIQKDCPENCILITNTSSLKLSQMLPVIKNPALFAGLHFFSPVPVMKLVEVVSTEQTSEDTTQYLFEFCNEIKKLPVAAKDTPGFIVNRLLIPYLMDSIRMLERGDAAKEDIDTAMRFGTSYPMGPIELCDYVGLDVLQSTLKIFRETIPGDARFAAIPLLDKLVSEGKLGRKTKQGFYSY</sequence>
<dbReference type="EC" id="1.1.1.35" evidence="5"/>
<comment type="catalytic activity">
    <reaction evidence="11">
        <text>a (3S)-3-hydroxyacyl-CoA + NAD(+) = a 3-oxoacyl-CoA + NADH + H(+)</text>
        <dbReference type="Rhea" id="RHEA:22432"/>
        <dbReference type="ChEBI" id="CHEBI:15378"/>
        <dbReference type="ChEBI" id="CHEBI:57318"/>
        <dbReference type="ChEBI" id="CHEBI:57540"/>
        <dbReference type="ChEBI" id="CHEBI:57945"/>
        <dbReference type="ChEBI" id="CHEBI:90726"/>
        <dbReference type="EC" id="1.1.1.35"/>
    </reaction>
</comment>
<comment type="similarity">
    <text evidence="3">Belongs to the 3-hydroxyacyl-CoA dehydrogenase family.</text>
</comment>
<evidence type="ECO:0000256" key="7">
    <source>
        <dbReference type="ARBA" id="ARBA00023002"/>
    </source>
</evidence>
<proteinExistence type="inferred from homology"/>
<dbReference type="FunFam" id="3.40.50.720:FF:000009">
    <property type="entry name" value="Fatty oxidation complex, alpha subunit"/>
    <property type="match status" value="1"/>
</dbReference>
<feature type="domain" description="3-hydroxyacyl-CoA dehydrogenase NAD binding" evidence="14">
    <location>
        <begin position="15"/>
        <end position="202"/>
    </location>
</feature>
<reference evidence="16" key="1">
    <citation type="submission" date="2010-08" db="EMBL/GenBank/DDBJ databases">
        <authorList>
            <consortium name="Caenorhabditis japonica Sequencing Consortium"/>
            <person name="Wilson R.K."/>
        </authorList>
    </citation>
    <scope>NUCLEOTIDE SEQUENCE [LARGE SCALE GENOMIC DNA]</scope>
    <source>
        <strain evidence="16">DF5081</strain>
    </source>
</reference>
<keyword evidence="6" id="KW-0276">Fatty acid metabolism</keyword>
<evidence type="ECO:0000256" key="6">
    <source>
        <dbReference type="ARBA" id="ARBA00022832"/>
    </source>
</evidence>
<evidence type="ECO:0000256" key="1">
    <source>
        <dbReference type="ARBA" id="ARBA00004305"/>
    </source>
</evidence>
<evidence type="ECO:0000256" key="10">
    <source>
        <dbReference type="ARBA" id="ARBA00023128"/>
    </source>
</evidence>
<evidence type="ECO:0000256" key="5">
    <source>
        <dbReference type="ARBA" id="ARBA00013000"/>
    </source>
</evidence>
<evidence type="ECO:0000259" key="13">
    <source>
        <dbReference type="Pfam" id="PF00725"/>
    </source>
</evidence>
<comment type="subunit">
    <text evidence="4">Homodimer.</text>
</comment>
<dbReference type="InterPro" id="IPR022694">
    <property type="entry name" value="3-OHacyl-CoA_DH"/>
</dbReference>
<evidence type="ECO:0000256" key="9">
    <source>
        <dbReference type="ARBA" id="ARBA00023098"/>
    </source>
</evidence>
<evidence type="ECO:0000256" key="12">
    <source>
        <dbReference type="PIRSR" id="PIRSR000105-1"/>
    </source>
</evidence>
<dbReference type="EnsemblMetazoa" id="CJA22799.1">
    <property type="protein sequence ID" value="CJA22799.1"/>
    <property type="gene ID" value="WBGene00178371"/>
</dbReference>
<dbReference type="GO" id="GO:0070403">
    <property type="term" value="F:NAD+ binding"/>
    <property type="evidence" value="ECO:0007669"/>
    <property type="project" value="InterPro"/>
</dbReference>
<dbReference type="InterPro" id="IPR006108">
    <property type="entry name" value="3HC_DH_C"/>
</dbReference>
<dbReference type="InterPro" id="IPR006176">
    <property type="entry name" value="3-OHacyl-CoA_DH_NAD-bd"/>
</dbReference>
<dbReference type="InterPro" id="IPR013328">
    <property type="entry name" value="6PGD_dom2"/>
</dbReference>
<protein>
    <recommendedName>
        <fullName evidence="5">3-hydroxyacyl-CoA dehydrogenase</fullName>
        <ecNumber evidence="5">1.1.1.35</ecNumber>
    </recommendedName>
</protein>
<name>A0A8R1E7H0_CAEJA</name>
<dbReference type="Gene3D" id="1.10.1040.10">
    <property type="entry name" value="N-(1-d-carboxylethyl)-l-norvaline Dehydrogenase, domain 2"/>
    <property type="match status" value="1"/>
</dbReference>
<keyword evidence="10" id="KW-0496">Mitochondrion</keyword>
<dbReference type="PANTHER" id="PTHR43561:SF1">
    <property type="entry name" value="HYDROXY-ACYL-COA DEHYDROGENASE"/>
    <property type="match status" value="1"/>
</dbReference>
<dbReference type="GO" id="GO:0005759">
    <property type="term" value="C:mitochondrial matrix"/>
    <property type="evidence" value="ECO:0007669"/>
    <property type="project" value="UniProtKB-SubCell"/>
</dbReference>
<feature type="domain" description="3-hydroxyacyl-CoA dehydrogenase C-terminal" evidence="13">
    <location>
        <begin position="204"/>
        <end position="301"/>
    </location>
</feature>
<evidence type="ECO:0000256" key="11">
    <source>
        <dbReference type="ARBA" id="ARBA00049556"/>
    </source>
</evidence>
<dbReference type="SUPFAM" id="SSF51735">
    <property type="entry name" value="NAD(P)-binding Rossmann-fold domains"/>
    <property type="match status" value="1"/>
</dbReference>
<dbReference type="InterPro" id="IPR008927">
    <property type="entry name" value="6-PGluconate_DH-like_C_sf"/>
</dbReference>
<reference evidence="15" key="2">
    <citation type="submission" date="2022-06" db="UniProtKB">
        <authorList>
            <consortium name="EnsemblMetazoa"/>
        </authorList>
    </citation>
    <scope>IDENTIFICATION</scope>
    <source>
        <strain evidence="15">DF5081</strain>
    </source>
</reference>
<dbReference type="GO" id="GO:0006635">
    <property type="term" value="P:fatty acid beta-oxidation"/>
    <property type="evidence" value="ECO:0007669"/>
    <property type="project" value="TreeGrafter"/>
</dbReference>
<evidence type="ECO:0000256" key="2">
    <source>
        <dbReference type="ARBA" id="ARBA00005005"/>
    </source>
</evidence>
<keyword evidence="8" id="KW-0520">NAD</keyword>
<dbReference type="SUPFAM" id="SSF48179">
    <property type="entry name" value="6-phosphogluconate dehydrogenase C-terminal domain-like"/>
    <property type="match status" value="1"/>
</dbReference>
<dbReference type="PIRSF" id="PIRSF000105">
    <property type="entry name" value="HCDH"/>
    <property type="match status" value="1"/>
</dbReference>
<dbReference type="InterPro" id="IPR036291">
    <property type="entry name" value="NAD(P)-bd_dom_sf"/>
</dbReference>
<comment type="subcellular location">
    <subcellularLocation>
        <location evidence="1">Mitochondrion matrix</location>
    </subcellularLocation>
</comment>
<dbReference type="PANTHER" id="PTHR43561">
    <property type="match status" value="1"/>
</dbReference>
<dbReference type="InterPro" id="IPR006180">
    <property type="entry name" value="3-OHacyl-CoA_DH_CS"/>
</dbReference>
<evidence type="ECO:0000313" key="15">
    <source>
        <dbReference type="EnsemblMetazoa" id="CJA22799.1"/>
    </source>
</evidence>
<evidence type="ECO:0000256" key="4">
    <source>
        <dbReference type="ARBA" id="ARBA00011738"/>
    </source>
</evidence>
<keyword evidence="16" id="KW-1185">Reference proteome</keyword>
<dbReference type="Proteomes" id="UP000005237">
    <property type="component" value="Unassembled WGS sequence"/>
</dbReference>
<dbReference type="Gene3D" id="3.40.50.720">
    <property type="entry name" value="NAD(P)-binding Rossmann-like Domain"/>
    <property type="match status" value="1"/>
</dbReference>
<evidence type="ECO:0000256" key="8">
    <source>
        <dbReference type="ARBA" id="ARBA00023027"/>
    </source>
</evidence>
<feature type="site" description="Important for catalytic activity" evidence="12">
    <location>
        <position position="158"/>
    </location>
</feature>
<comment type="pathway">
    <text evidence="2">Lipid metabolism; fatty acid beta-oxidation.</text>
</comment>
<accession>A0A8R1E7H0</accession>
<evidence type="ECO:0000313" key="16">
    <source>
        <dbReference type="Proteomes" id="UP000005237"/>
    </source>
</evidence>
<keyword evidence="7" id="KW-0560">Oxidoreductase</keyword>
<evidence type="ECO:0000256" key="3">
    <source>
        <dbReference type="ARBA" id="ARBA00009463"/>
    </source>
</evidence>
<keyword evidence="9" id="KW-0443">Lipid metabolism</keyword>
<dbReference type="PROSITE" id="PS00067">
    <property type="entry name" value="3HCDH"/>
    <property type="match status" value="1"/>
</dbReference>
<dbReference type="AlphaFoldDB" id="A0A8R1E7H0"/>
<dbReference type="Pfam" id="PF02737">
    <property type="entry name" value="3HCDH_N"/>
    <property type="match status" value="1"/>
</dbReference>
<evidence type="ECO:0000259" key="14">
    <source>
        <dbReference type="Pfam" id="PF02737"/>
    </source>
</evidence>
<dbReference type="Pfam" id="PF00725">
    <property type="entry name" value="3HCDH"/>
    <property type="match status" value="1"/>
</dbReference>
<dbReference type="GO" id="GO:0003857">
    <property type="term" value="F:(3S)-3-hydroxyacyl-CoA dehydrogenase (NAD+) activity"/>
    <property type="evidence" value="ECO:0007669"/>
    <property type="project" value="UniProtKB-EC"/>
</dbReference>
<organism evidence="15 16">
    <name type="scientific">Caenorhabditis japonica</name>
    <dbReference type="NCBI Taxonomy" id="281687"/>
    <lineage>
        <taxon>Eukaryota</taxon>
        <taxon>Metazoa</taxon>
        <taxon>Ecdysozoa</taxon>
        <taxon>Nematoda</taxon>
        <taxon>Chromadorea</taxon>
        <taxon>Rhabditida</taxon>
        <taxon>Rhabditina</taxon>
        <taxon>Rhabditomorpha</taxon>
        <taxon>Rhabditoidea</taxon>
        <taxon>Rhabditidae</taxon>
        <taxon>Peloderinae</taxon>
        <taxon>Caenorhabditis</taxon>
    </lineage>
</organism>